<gene>
    <name evidence="32" type="primary">LOC115882257</name>
</gene>
<protein>
    <recommendedName>
        <fullName evidence="6">Aminopeptidase N</fullName>
        <ecNumber evidence="5">3.4.11.2</ecNumber>
    </recommendedName>
</protein>
<dbReference type="InParanoid" id="A0A6J2XX62"/>
<keyword evidence="18" id="KW-0482">Metalloprotease</keyword>
<evidence type="ECO:0000256" key="18">
    <source>
        <dbReference type="ARBA" id="ARBA00023049"/>
    </source>
</evidence>
<evidence type="ECO:0000313" key="32">
    <source>
        <dbReference type="RefSeq" id="XP_030756057.1"/>
    </source>
</evidence>
<keyword evidence="16" id="KW-0735">Signal-anchor</keyword>
<keyword evidence="11 27" id="KW-0812">Transmembrane</keyword>
<dbReference type="FunFam" id="1.10.390.10:FF:000001">
    <property type="entry name" value="Aminopeptidase"/>
    <property type="match status" value="1"/>
</dbReference>
<dbReference type="InterPro" id="IPR014782">
    <property type="entry name" value="Peptidase_M1_dom"/>
</dbReference>
<comment type="subcellular location">
    <subcellularLocation>
        <location evidence="3">Cell membrane</location>
        <topology evidence="3">Lipid-anchor</topology>
        <topology evidence="3">GPI-anchor</topology>
    </subcellularLocation>
    <subcellularLocation>
        <location evidence="2">Membrane</location>
        <topology evidence="2">Single-pass type II membrane protein</topology>
    </subcellularLocation>
</comment>
<keyword evidence="31" id="KW-1185">Reference proteome</keyword>
<evidence type="ECO:0000256" key="7">
    <source>
        <dbReference type="ARBA" id="ARBA00022438"/>
    </source>
</evidence>
<feature type="binding site" evidence="24">
    <location>
        <position position="431"/>
    </location>
    <ligand>
        <name>Zn(2+)</name>
        <dbReference type="ChEBI" id="CHEBI:29105"/>
        <note>catalytic</note>
    </ligand>
</feature>
<dbReference type="Proteomes" id="UP000504635">
    <property type="component" value="Unplaced"/>
</dbReference>
<evidence type="ECO:0000256" key="2">
    <source>
        <dbReference type="ARBA" id="ARBA00004606"/>
    </source>
</evidence>
<dbReference type="SUPFAM" id="SSF55486">
    <property type="entry name" value="Metalloproteases ('zincins'), catalytic domain"/>
    <property type="match status" value="1"/>
</dbReference>
<evidence type="ECO:0000256" key="5">
    <source>
        <dbReference type="ARBA" id="ARBA00012564"/>
    </source>
</evidence>
<reference evidence="32" key="1">
    <citation type="submission" date="2025-08" db="UniProtKB">
        <authorList>
            <consortium name="RefSeq"/>
        </authorList>
    </citation>
    <scope>IDENTIFICATION</scope>
    <source>
        <tissue evidence="32">Gonads</tissue>
    </source>
</reference>
<feature type="binding site" evidence="24">
    <location>
        <position position="427"/>
    </location>
    <ligand>
        <name>Zn(2+)</name>
        <dbReference type="ChEBI" id="CHEBI:29105"/>
        <note>catalytic</note>
    </ligand>
</feature>
<dbReference type="GO" id="GO:0098552">
    <property type="term" value="C:side of membrane"/>
    <property type="evidence" value="ECO:0007669"/>
    <property type="project" value="UniProtKB-KW"/>
</dbReference>
<evidence type="ECO:0000256" key="6">
    <source>
        <dbReference type="ARBA" id="ARBA00015611"/>
    </source>
</evidence>
<accession>A0A6J2XX62</accession>
<dbReference type="InterPro" id="IPR034016">
    <property type="entry name" value="M1_APN-typ"/>
</dbReference>
<dbReference type="FunFam" id="1.25.50.20:FF:000001">
    <property type="entry name" value="Aminopeptidase"/>
    <property type="match status" value="1"/>
</dbReference>
<dbReference type="GO" id="GO:0043171">
    <property type="term" value="P:peptide catabolic process"/>
    <property type="evidence" value="ECO:0007669"/>
    <property type="project" value="TreeGrafter"/>
</dbReference>
<feature type="transmembrane region" description="Helical" evidence="27">
    <location>
        <begin position="31"/>
        <end position="53"/>
    </location>
</feature>
<evidence type="ECO:0000256" key="10">
    <source>
        <dbReference type="ARBA" id="ARBA00022670"/>
    </source>
</evidence>
<keyword evidence="8" id="KW-1003">Cell membrane</keyword>
<dbReference type="FunFam" id="2.60.40.1910:FF:000008">
    <property type="entry name" value="Aminopeptidase"/>
    <property type="match status" value="1"/>
</dbReference>
<keyword evidence="17 27" id="KW-1133">Transmembrane helix</keyword>
<dbReference type="FunCoup" id="A0A6J2XX62">
    <property type="interactions" value="444"/>
</dbReference>
<keyword evidence="19 27" id="KW-0472">Membrane</keyword>
<dbReference type="InterPro" id="IPR027268">
    <property type="entry name" value="Peptidase_M4/M1_CTD_sf"/>
</dbReference>
<comment type="cofactor">
    <cofactor evidence="24">
        <name>Zn(2+)</name>
        <dbReference type="ChEBI" id="CHEBI:29105"/>
    </cofactor>
    <text evidence="24">Binds 1 zinc ion per subunit.</text>
</comment>
<dbReference type="GO" id="GO:0005615">
    <property type="term" value="C:extracellular space"/>
    <property type="evidence" value="ECO:0007669"/>
    <property type="project" value="TreeGrafter"/>
</dbReference>
<feature type="domain" description="ERAP1-like C-terminal" evidence="29">
    <location>
        <begin position="656"/>
        <end position="979"/>
    </location>
</feature>
<dbReference type="InterPro" id="IPR001930">
    <property type="entry name" value="Peptidase_M1"/>
</dbReference>
<dbReference type="GO" id="GO:0070006">
    <property type="term" value="F:metalloaminopeptidase activity"/>
    <property type="evidence" value="ECO:0007669"/>
    <property type="project" value="TreeGrafter"/>
</dbReference>
<evidence type="ECO:0000256" key="9">
    <source>
        <dbReference type="ARBA" id="ARBA00022622"/>
    </source>
</evidence>
<name>A0A6J2XX62_SITOR</name>
<evidence type="ECO:0000256" key="22">
    <source>
        <dbReference type="ARBA" id="ARBA00023288"/>
    </source>
</evidence>
<dbReference type="PRINTS" id="PR00756">
    <property type="entry name" value="ALADIPTASE"/>
</dbReference>
<dbReference type="PANTHER" id="PTHR11533:SF294">
    <property type="entry name" value="THYROTROPIN-RELEASING HORMONE-DEGRADING ECTOENZYME"/>
    <property type="match status" value="1"/>
</dbReference>
<dbReference type="EC" id="3.4.11.2" evidence="5"/>
<dbReference type="AlphaFoldDB" id="A0A6J2XX62"/>
<dbReference type="GO" id="GO:0005737">
    <property type="term" value="C:cytoplasm"/>
    <property type="evidence" value="ECO:0007669"/>
    <property type="project" value="TreeGrafter"/>
</dbReference>
<feature type="active site" description="Proton acceptor" evidence="23">
    <location>
        <position position="428"/>
    </location>
</feature>
<dbReference type="CDD" id="cd09601">
    <property type="entry name" value="M1_APN-Q_like"/>
    <property type="match status" value="1"/>
</dbReference>
<sequence length="1005" mass="116083">MTHNHHENLSMMDAVTTKYGRTTFVTVSKTLAIILVVIFFICLIATGLLVYSFSSTCSTNDTVSLESEALKVTDNTSVLCEPNRKDSVKKVYSEPEYVSPTVLLTTTPTSTRKPLTEPSSTKASQDTDIRLPKSIVPEYYTLHLVPFIQEGNFTFNGEVTIRIKVLNSTDNITLHADTLKIENVGVMNVKNESVSVKDVRTVEAKEFLVIDLDEDLDQGQQYYVHIVFKGILNDMLEGFYRSSYVENNVTRWLAATQFQATDARKAFPCFDEPAFKAKFQINLARLNNMSTISNMRKIGTTEEVKDLPGYVWDHYEETLKMSTYLVAFVVSDFHYISKGIFSIWAKPSSLAQANYSLEIGPKILKYYEMFFGIKYPLPKVDMVAIPDFSAGAMENWGLITYREPVLLYEEGISSKFNKQRAAHVVAHELAHQWFGNLVTPVWWEDLWLNEGFATYVEYLGSHFVNPKWKDLDLFLVNELQESLSLDALKSSHPISVKVNNPDEVGDLFDKISYSKGASIIRMMKFFLGNEVFQKGLKKYLENRIYSNAEQDDLWNTLTEESLEFKVLPENVTVKEIMDTWTLQTGYPVVTAIREKNGDLKITQERFLLDRKENELDKTLWWVPITVVDDDNKTKKTWLKNERQIEIKQALSQDNKWYLVNLHQNGYYRVNYNEENWKAIVDRLQGNGHRHIHARNRAQILDDSFKLAGAGYLSYDIALNTTLYLRFEKEYVPWKAALTNFQFIYNMFVRSGHFDKFKAYVTALIADFYKELTFKEANNEDPLMILNRMEIIRYTCHLGYKDCILEAVQQFQNWRNSPNPDLENTINPDLRETVYCTAISDGGQEEWDFAWNMYLSSNVEGDKEIILSALSCSKEVWILSRYLEWSITEDSGIRKHDTAKVFACVSENPIGHDLVYSFLKTNWKRITKYLGSSSSSFSSIITTTTAKFNTEEEVNDFKSFFQRNKEEFGVAFRTAQQAIELGEANTVWMKKYFNTVVSWFKNTKLY</sequence>
<feature type="domain" description="Peptidase M1 membrane alanine aminopeptidase" evidence="28">
    <location>
        <begin position="355"/>
        <end position="580"/>
    </location>
</feature>
<dbReference type="Pfam" id="PF17900">
    <property type="entry name" value="Peptidase_M1_N"/>
    <property type="match status" value="1"/>
</dbReference>
<dbReference type="GO" id="GO:0042277">
    <property type="term" value="F:peptide binding"/>
    <property type="evidence" value="ECO:0007669"/>
    <property type="project" value="TreeGrafter"/>
</dbReference>
<feature type="binding site" evidence="24">
    <location>
        <position position="450"/>
    </location>
    <ligand>
        <name>Zn(2+)</name>
        <dbReference type="ChEBI" id="CHEBI:29105"/>
        <note>catalytic</note>
    </ligand>
</feature>
<proteinExistence type="inferred from homology"/>
<evidence type="ECO:0000256" key="23">
    <source>
        <dbReference type="PIRSR" id="PIRSR634016-1"/>
    </source>
</evidence>
<dbReference type="Pfam" id="PF01433">
    <property type="entry name" value="Peptidase_M1"/>
    <property type="match status" value="1"/>
</dbReference>
<dbReference type="RefSeq" id="XP_030756057.1">
    <property type="nucleotide sequence ID" value="XM_030900197.1"/>
</dbReference>
<evidence type="ECO:0000256" key="8">
    <source>
        <dbReference type="ARBA" id="ARBA00022475"/>
    </source>
</evidence>
<dbReference type="InterPro" id="IPR050344">
    <property type="entry name" value="Peptidase_M1_aminopeptidases"/>
</dbReference>
<dbReference type="GO" id="GO:0005886">
    <property type="term" value="C:plasma membrane"/>
    <property type="evidence" value="ECO:0007669"/>
    <property type="project" value="UniProtKB-SubCell"/>
</dbReference>
<evidence type="ECO:0000256" key="12">
    <source>
        <dbReference type="ARBA" id="ARBA00022723"/>
    </source>
</evidence>
<keyword evidence="10" id="KW-0645">Protease</keyword>
<dbReference type="InterPro" id="IPR042097">
    <property type="entry name" value="Aminopeptidase_N-like_N_sf"/>
</dbReference>
<comment type="catalytic activity">
    <reaction evidence="1">
        <text>Release of an N-terminal amino acid, Xaa-|-Yaa- from a peptide, amide or arylamide. Xaa is preferably Ala, but may be most amino acids including Pro (slow action). When a terminal hydrophobic residue is followed by a prolyl residue, the two may be released as an intact Xaa-Pro dipeptide.</text>
        <dbReference type="EC" id="3.4.11.2"/>
    </reaction>
</comment>
<evidence type="ECO:0000256" key="15">
    <source>
        <dbReference type="ARBA" id="ARBA00022833"/>
    </source>
</evidence>
<dbReference type="Gene3D" id="1.10.390.10">
    <property type="entry name" value="Neutral Protease Domain 2"/>
    <property type="match status" value="1"/>
</dbReference>
<dbReference type="Pfam" id="PF11838">
    <property type="entry name" value="ERAP1_C"/>
    <property type="match status" value="1"/>
</dbReference>
<dbReference type="FunFam" id="2.60.40.1730:FF:000012">
    <property type="entry name" value="Aminopeptidase N"/>
    <property type="match status" value="1"/>
</dbReference>
<dbReference type="Gene3D" id="2.60.40.1730">
    <property type="entry name" value="tricorn interacting facor f3 domain"/>
    <property type="match status" value="1"/>
</dbReference>
<evidence type="ECO:0000256" key="17">
    <source>
        <dbReference type="ARBA" id="ARBA00022989"/>
    </source>
</evidence>
<evidence type="ECO:0000256" key="21">
    <source>
        <dbReference type="ARBA" id="ARBA00023180"/>
    </source>
</evidence>
<evidence type="ECO:0000313" key="31">
    <source>
        <dbReference type="Proteomes" id="UP000504635"/>
    </source>
</evidence>
<dbReference type="KEGG" id="soy:115882257"/>
<evidence type="ECO:0000256" key="26">
    <source>
        <dbReference type="SAM" id="MobiDB-lite"/>
    </source>
</evidence>
<evidence type="ECO:0000256" key="4">
    <source>
        <dbReference type="ARBA" id="ARBA00010136"/>
    </source>
</evidence>
<evidence type="ECO:0000256" key="1">
    <source>
        <dbReference type="ARBA" id="ARBA00000098"/>
    </source>
</evidence>
<keyword evidence="9" id="KW-0336">GPI-anchor</keyword>
<dbReference type="Gene3D" id="2.60.40.1910">
    <property type="match status" value="1"/>
</dbReference>
<evidence type="ECO:0000256" key="24">
    <source>
        <dbReference type="PIRSR" id="PIRSR634016-3"/>
    </source>
</evidence>
<evidence type="ECO:0000256" key="27">
    <source>
        <dbReference type="SAM" id="Phobius"/>
    </source>
</evidence>
<evidence type="ECO:0000256" key="20">
    <source>
        <dbReference type="ARBA" id="ARBA00023157"/>
    </source>
</evidence>
<dbReference type="Gene3D" id="1.25.50.20">
    <property type="match status" value="1"/>
</dbReference>
<dbReference type="PANTHER" id="PTHR11533">
    <property type="entry name" value="PROTEASE M1 ZINC METALLOPROTEASE"/>
    <property type="match status" value="1"/>
</dbReference>
<keyword evidence="21" id="KW-0325">Glycoprotein</keyword>
<dbReference type="GeneID" id="115882257"/>
<evidence type="ECO:0000259" key="28">
    <source>
        <dbReference type="Pfam" id="PF01433"/>
    </source>
</evidence>
<organism evidence="31 32">
    <name type="scientific">Sitophilus oryzae</name>
    <name type="common">Rice weevil</name>
    <name type="synonym">Curculio oryzae</name>
    <dbReference type="NCBI Taxonomy" id="7048"/>
    <lineage>
        <taxon>Eukaryota</taxon>
        <taxon>Metazoa</taxon>
        <taxon>Ecdysozoa</taxon>
        <taxon>Arthropoda</taxon>
        <taxon>Hexapoda</taxon>
        <taxon>Insecta</taxon>
        <taxon>Pterygota</taxon>
        <taxon>Neoptera</taxon>
        <taxon>Endopterygota</taxon>
        <taxon>Coleoptera</taxon>
        <taxon>Polyphaga</taxon>
        <taxon>Cucujiformia</taxon>
        <taxon>Curculionidae</taxon>
        <taxon>Dryophthorinae</taxon>
        <taxon>Sitophilus</taxon>
    </lineage>
</organism>
<evidence type="ECO:0000259" key="29">
    <source>
        <dbReference type="Pfam" id="PF11838"/>
    </source>
</evidence>
<dbReference type="GO" id="GO:0016285">
    <property type="term" value="F:alanyl aminopeptidase activity"/>
    <property type="evidence" value="ECO:0007669"/>
    <property type="project" value="UniProtKB-EC"/>
</dbReference>
<evidence type="ECO:0000256" key="3">
    <source>
        <dbReference type="ARBA" id="ARBA00004609"/>
    </source>
</evidence>
<evidence type="ECO:0000256" key="13">
    <source>
        <dbReference type="ARBA" id="ARBA00022729"/>
    </source>
</evidence>
<comment type="similarity">
    <text evidence="4">Belongs to the peptidase M1 family.</text>
</comment>
<keyword evidence="13" id="KW-0732">Signal</keyword>
<feature type="region of interest" description="Disordered" evidence="26">
    <location>
        <begin position="107"/>
        <end position="126"/>
    </location>
</feature>
<evidence type="ECO:0000256" key="19">
    <source>
        <dbReference type="ARBA" id="ARBA00023136"/>
    </source>
</evidence>
<dbReference type="InterPro" id="IPR024571">
    <property type="entry name" value="ERAP1-like_C_dom"/>
</dbReference>
<dbReference type="SUPFAM" id="SSF63737">
    <property type="entry name" value="Leukotriene A4 hydrolase N-terminal domain"/>
    <property type="match status" value="1"/>
</dbReference>
<evidence type="ECO:0000256" key="14">
    <source>
        <dbReference type="ARBA" id="ARBA00022801"/>
    </source>
</evidence>
<dbReference type="OrthoDB" id="510539at2759"/>
<keyword evidence="14" id="KW-0378">Hydrolase</keyword>
<keyword evidence="20" id="KW-1015">Disulfide bond</keyword>
<keyword evidence="7" id="KW-0031">Aminopeptidase</keyword>
<evidence type="ECO:0000259" key="30">
    <source>
        <dbReference type="Pfam" id="PF17900"/>
    </source>
</evidence>
<dbReference type="GO" id="GO:0006508">
    <property type="term" value="P:proteolysis"/>
    <property type="evidence" value="ECO:0007669"/>
    <property type="project" value="UniProtKB-KW"/>
</dbReference>
<dbReference type="InterPro" id="IPR045357">
    <property type="entry name" value="Aminopeptidase_N-like_N"/>
</dbReference>
<keyword evidence="12 24" id="KW-0479">Metal-binding</keyword>
<keyword evidence="15 24" id="KW-0862">Zinc</keyword>
<keyword evidence="22" id="KW-0449">Lipoprotein</keyword>
<evidence type="ECO:0000256" key="11">
    <source>
        <dbReference type="ARBA" id="ARBA00022692"/>
    </source>
</evidence>
<dbReference type="GO" id="GO:0008270">
    <property type="term" value="F:zinc ion binding"/>
    <property type="evidence" value="ECO:0007669"/>
    <property type="project" value="InterPro"/>
</dbReference>
<feature type="domain" description="Aminopeptidase N-like N-terminal" evidence="30">
    <location>
        <begin position="136"/>
        <end position="325"/>
    </location>
</feature>
<evidence type="ECO:0000256" key="16">
    <source>
        <dbReference type="ARBA" id="ARBA00022968"/>
    </source>
</evidence>
<feature type="site" description="Transition state stabilizer" evidence="25">
    <location>
        <position position="513"/>
    </location>
</feature>
<evidence type="ECO:0000256" key="25">
    <source>
        <dbReference type="PIRSR" id="PIRSR634016-4"/>
    </source>
</evidence>